<dbReference type="InterPro" id="IPR007197">
    <property type="entry name" value="rSAM"/>
</dbReference>
<dbReference type="InterPro" id="IPR013848">
    <property type="entry name" value="Methylthiotransferase_N"/>
</dbReference>
<name>A0A2M6YR50_9BACT</name>
<comment type="caution">
    <text evidence="9">The sequence shown here is derived from an EMBL/GenBank/DDBJ whole genome shotgun (WGS) entry which is preliminary data.</text>
</comment>
<dbReference type="Gene3D" id="3.80.30.20">
    <property type="entry name" value="tm_1862 like domain"/>
    <property type="match status" value="1"/>
</dbReference>
<dbReference type="EMBL" id="PEWZ01000104">
    <property type="protein sequence ID" value="PIU34570.1"/>
    <property type="molecule type" value="Genomic_DNA"/>
</dbReference>
<evidence type="ECO:0000256" key="6">
    <source>
        <dbReference type="ARBA" id="ARBA00023014"/>
    </source>
</evidence>
<proteinExistence type="predicted"/>
<dbReference type="AlphaFoldDB" id="A0A2M6YR50"/>
<sequence length="211" mass="23983">MSNQIKKYFIKTFGCQMNVSDSEKIAGWYEQQGWKKAEKVEEADEVIIVTCSVRQTAEDRVYGLANNLAKLKTPSFAKASADAKAMADRSAGKQNLKPKIILTGCMLRYPIKYLREKLPQVDEFKKISEYSLDTKYPPAPRLRRAGKIHNTKQSALVPIMEGCNNFCSYCVVPYARGREISRPFEEIVCEVEELVKRGYKEILLLGQNVNS</sequence>
<dbReference type="PROSITE" id="PS01278">
    <property type="entry name" value="MTTASE_RADICAL"/>
    <property type="match status" value="1"/>
</dbReference>
<dbReference type="PANTHER" id="PTHR43020">
    <property type="entry name" value="CDK5 REGULATORY SUBUNIT-ASSOCIATED PROTEIN 1"/>
    <property type="match status" value="1"/>
</dbReference>
<dbReference type="InterPro" id="IPR058240">
    <property type="entry name" value="rSAM_sf"/>
</dbReference>
<dbReference type="GO" id="GO:0005829">
    <property type="term" value="C:cytosol"/>
    <property type="evidence" value="ECO:0007669"/>
    <property type="project" value="TreeGrafter"/>
</dbReference>
<dbReference type="Proteomes" id="UP000229502">
    <property type="component" value="Unassembled WGS sequence"/>
</dbReference>
<evidence type="ECO:0000256" key="3">
    <source>
        <dbReference type="ARBA" id="ARBA00022691"/>
    </source>
</evidence>
<evidence type="ECO:0000256" key="4">
    <source>
        <dbReference type="ARBA" id="ARBA00022723"/>
    </source>
</evidence>
<dbReference type="Pfam" id="PF04055">
    <property type="entry name" value="Radical_SAM"/>
    <property type="match status" value="1"/>
</dbReference>
<keyword evidence="3" id="KW-0949">S-adenosyl-L-methionine</keyword>
<dbReference type="GO" id="GO:0046872">
    <property type="term" value="F:metal ion binding"/>
    <property type="evidence" value="ECO:0007669"/>
    <property type="project" value="UniProtKB-KW"/>
</dbReference>
<evidence type="ECO:0000256" key="5">
    <source>
        <dbReference type="ARBA" id="ARBA00023004"/>
    </source>
</evidence>
<organism evidence="9 10">
    <name type="scientific">Candidatus Shapirobacteria bacterium CG07_land_8_20_14_0_80_39_18</name>
    <dbReference type="NCBI Taxonomy" id="1974882"/>
    <lineage>
        <taxon>Bacteria</taxon>
        <taxon>Candidatus Shapironibacteriota</taxon>
    </lineage>
</organism>
<keyword evidence="9" id="KW-0808">Transferase</keyword>
<evidence type="ECO:0000313" key="9">
    <source>
        <dbReference type="EMBL" id="PIU34570.1"/>
    </source>
</evidence>
<dbReference type="SFLD" id="SFLDS00029">
    <property type="entry name" value="Radical_SAM"/>
    <property type="match status" value="1"/>
</dbReference>
<dbReference type="SUPFAM" id="SSF102114">
    <property type="entry name" value="Radical SAM enzymes"/>
    <property type="match status" value="1"/>
</dbReference>
<keyword evidence="6" id="KW-0411">Iron-sulfur</keyword>
<evidence type="ECO:0000259" key="8">
    <source>
        <dbReference type="PROSITE" id="PS51918"/>
    </source>
</evidence>
<dbReference type="PANTHER" id="PTHR43020:SF2">
    <property type="entry name" value="MITOCHONDRIAL TRNA METHYLTHIOTRANSFERASE CDK5RAP1"/>
    <property type="match status" value="1"/>
</dbReference>
<gene>
    <name evidence="9" type="ORF">COT03_02130</name>
</gene>
<dbReference type="InterPro" id="IPR023404">
    <property type="entry name" value="rSAM_horseshoe"/>
</dbReference>
<keyword evidence="5" id="KW-0408">Iron</keyword>
<feature type="non-terminal residue" evidence="9">
    <location>
        <position position="211"/>
    </location>
</feature>
<feature type="domain" description="MTTase N-terminal" evidence="7">
    <location>
        <begin position="6"/>
        <end position="147"/>
    </location>
</feature>
<dbReference type="GO" id="GO:0051539">
    <property type="term" value="F:4 iron, 4 sulfur cluster binding"/>
    <property type="evidence" value="ECO:0007669"/>
    <property type="project" value="UniProtKB-KW"/>
</dbReference>
<dbReference type="InterPro" id="IPR020612">
    <property type="entry name" value="Methylthiotransferase_CS"/>
</dbReference>
<dbReference type="Gene3D" id="3.40.50.12160">
    <property type="entry name" value="Methylthiotransferase, N-terminal domain"/>
    <property type="match status" value="1"/>
</dbReference>
<dbReference type="GO" id="GO:0035597">
    <property type="term" value="F:tRNA-2-methylthio-N(6)-dimethylallyladenosine(37) synthase activity"/>
    <property type="evidence" value="ECO:0007669"/>
    <property type="project" value="TreeGrafter"/>
</dbReference>
<comment type="cofactor">
    <cofactor evidence="1">
        <name>[4Fe-4S] cluster</name>
        <dbReference type="ChEBI" id="CHEBI:49883"/>
    </cofactor>
</comment>
<protein>
    <submittedName>
        <fullName evidence="9">tRNA (N6-isopentenyl adenosine(37)-C2)-methylthiotransferase MiaB</fullName>
    </submittedName>
</protein>
<keyword evidence="4" id="KW-0479">Metal-binding</keyword>
<dbReference type="PROSITE" id="PS51918">
    <property type="entry name" value="RADICAL_SAM"/>
    <property type="match status" value="1"/>
</dbReference>
<reference evidence="10" key="1">
    <citation type="submission" date="2017-09" db="EMBL/GenBank/DDBJ databases">
        <title>Depth-based differentiation of microbial function through sediment-hosted aquifers and enrichment of novel symbionts in the deep terrestrial subsurface.</title>
        <authorList>
            <person name="Probst A.J."/>
            <person name="Ladd B."/>
            <person name="Jarett J.K."/>
            <person name="Geller-Mcgrath D.E."/>
            <person name="Sieber C.M.K."/>
            <person name="Emerson J.B."/>
            <person name="Anantharaman K."/>
            <person name="Thomas B.C."/>
            <person name="Malmstrom R."/>
            <person name="Stieglmeier M."/>
            <person name="Klingl A."/>
            <person name="Woyke T."/>
            <person name="Ryan C.M."/>
            <person name="Banfield J.F."/>
        </authorList>
    </citation>
    <scope>NUCLEOTIDE SEQUENCE [LARGE SCALE GENOMIC DNA]</scope>
</reference>
<evidence type="ECO:0000259" key="7">
    <source>
        <dbReference type="PROSITE" id="PS51449"/>
    </source>
</evidence>
<dbReference type="Pfam" id="PF00919">
    <property type="entry name" value="UPF0004"/>
    <property type="match status" value="1"/>
</dbReference>
<accession>A0A2M6YR50</accession>
<dbReference type="PROSITE" id="PS51449">
    <property type="entry name" value="MTTASE_N"/>
    <property type="match status" value="1"/>
</dbReference>
<keyword evidence="2" id="KW-0004">4Fe-4S</keyword>
<dbReference type="InterPro" id="IPR038135">
    <property type="entry name" value="Methylthiotransferase_N_sf"/>
</dbReference>
<evidence type="ECO:0000256" key="2">
    <source>
        <dbReference type="ARBA" id="ARBA00022485"/>
    </source>
</evidence>
<evidence type="ECO:0000313" key="10">
    <source>
        <dbReference type="Proteomes" id="UP000229502"/>
    </source>
</evidence>
<feature type="domain" description="Radical SAM core" evidence="8">
    <location>
        <begin position="149"/>
        <end position="211"/>
    </location>
</feature>
<dbReference type="FunFam" id="3.40.50.12160:FF:000003">
    <property type="entry name" value="CDK5 regulatory subunit-associated protein 1"/>
    <property type="match status" value="1"/>
</dbReference>
<evidence type="ECO:0000256" key="1">
    <source>
        <dbReference type="ARBA" id="ARBA00001966"/>
    </source>
</evidence>